<feature type="domain" description="Cytochrome c-type biogenesis protein H TPR" evidence="9">
    <location>
        <begin position="117"/>
        <end position="271"/>
    </location>
</feature>
<proteinExistence type="predicted"/>
<dbReference type="OrthoDB" id="9776053at2"/>
<dbReference type="Gene3D" id="1.25.40.10">
    <property type="entry name" value="Tetratricopeptide repeat domain"/>
    <property type="match status" value="1"/>
</dbReference>
<sequence>MSWSEFYIIVSGLITLVLLIVAFPWLRNKNHAKQDSLSNTQIVKQRLAELDREVQEGLISEHDKRQAVDELKLALVDESAFQSHKTGNAKLPLAIGAVLAIACGVIVYAQVNQMGRVTQASQAIEALPELSQQLASGNANNLTQQDIASLALAIRQRLREEPEDDTGWMYFGRLMLSIGQEVQAIEAIDKAVSLAPSNSANRITLAQALMTTGDVNNLERAQSILLGLLNDNPANDNLALMMAVVSAQLGDLENTQRFYKQVEGKLPVDSDMAQRLVARIKELQGNTSEMAALQNTAAEITDTSTAQNASSEAKNASSEAQSDSSEAQTGFNITVNLSDDASIEAPKDGFLIVFAQDANSDNKMPAAVVKLPIEDFPVSVTLTTENAMMPQFTLATLSDVVVTARLSKDGNVAVSKGEWQGSVSASVTANEISSLSVIIDKEL</sequence>
<evidence type="ECO:0000256" key="2">
    <source>
        <dbReference type="ARBA" id="ARBA00022737"/>
    </source>
</evidence>
<reference evidence="10 11" key="1">
    <citation type="submission" date="2015-12" db="EMBL/GenBank/DDBJ databases">
        <authorList>
            <person name="Shamseldin A."/>
            <person name="Moawad H."/>
            <person name="Abd El-Rahim W.M."/>
            <person name="Sadowsky M.J."/>
        </authorList>
    </citation>
    <scope>NUCLEOTIDE SEQUENCE [LARGE SCALE GENOMIC DNA]</scope>
    <source>
        <strain evidence="10 11">D7</strain>
    </source>
</reference>
<dbReference type="AlphaFoldDB" id="A0A126PWT0"/>
<gene>
    <name evidence="10" type="ORF">AVL55_04515</name>
</gene>
<evidence type="ECO:0000259" key="8">
    <source>
        <dbReference type="Pfam" id="PF23892"/>
    </source>
</evidence>
<dbReference type="RefSeq" id="WP_061094382.1">
    <property type="nucleotide sequence ID" value="NZ_CP014323.1"/>
</dbReference>
<name>A0A126PWT0_ALTMA</name>
<dbReference type="PANTHER" id="PTHR47870">
    <property type="entry name" value="CYTOCHROME C-TYPE BIOGENESIS PROTEIN CCMH"/>
    <property type="match status" value="1"/>
</dbReference>
<dbReference type="InterPro" id="IPR019734">
    <property type="entry name" value="TPR_rpt"/>
</dbReference>
<protein>
    <submittedName>
        <fullName evidence="10">Cytochrome C biogenesis protein</fullName>
    </submittedName>
</protein>
<evidence type="ECO:0000259" key="9">
    <source>
        <dbReference type="Pfam" id="PF23914"/>
    </source>
</evidence>
<dbReference type="PROSITE" id="PS50005">
    <property type="entry name" value="TPR"/>
    <property type="match status" value="1"/>
</dbReference>
<dbReference type="InterPro" id="IPR051263">
    <property type="entry name" value="C-type_cytochrome_biogenesis"/>
</dbReference>
<dbReference type="InterPro" id="IPR056412">
    <property type="entry name" value="Ig_CycH"/>
</dbReference>
<dbReference type="Pfam" id="PF23914">
    <property type="entry name" value="TPR_CcmH_CycH"/>
    <property type="match status" value="1"/>
</dbReference>
<feature type="domain" description="Cytochrome c-type biogenesis protein H Ig-like" evidence="8">
    <location>
        <begin position="332"/>
        <end position="440"/>
    </location>
</feature>
<dbReference type="EMBL" id="CP014323">
    <property type="protein sequence ID" value="AMJ97484.1"/>
    <property type="molecule type" value="Genomic_DNA"/>
</dbReference>
<evidence type="ECO:0000256" key="6">
    <source>
        <dbReference type="SAM" id="MobiDB-lite"/>
    </source>
</evidence>
<evidence type="ECO:0000256" key="3">
    <source>
        <dbReference type="ARBA" id="ARBA00022748"/>
    </source>
</evidence>
<keyword evidence="7" id="KW-0812">Transmembrane</keyword>
<evidence type="ECO:0000256" key="1">
    <source>
        <dbReference type="ARBA" id="ARBA00004196"/>
    </source>
</evidence>
<dbReference type="InterPro" id="IPR056413">
    <property type="entry name" value="TPR_CcmH_CycH"/>
</dbReference>
<dbReference type="SUPFAM" id="SSF48452">
    <property type="entry name" value="TPR-like"/>
    <property type="match status" value="1"/>
</dbReference>
<evidence type="ECO:0000256" key="4">
    <source>
        <dbReference type="ARBA" id="ARBA00022803"/>
    </source>
</evidence>
<keyword evidence="2" id="KW-0677">Repeat</keyword>
<keyword evidence="3" id="KW-0201">Cytochrome c-type biogenesis</keyword>
<comment type="subcellular location">
    <subcellularLocation>
        <location evidence="1">Cell envelope</location>
    </subcellularLocation>
</comment>
<feature type="repeat" description="TPR" evidence="5">
    <location>
        <begin position="165"/>
        <end position="198"/>
    </location>
</feature>
<evidence type="ECO:0000313" key="10">
    <source>
        <dbReference type="EMBL" id="AMJ97484.1"/>
    </source>
</evidence>
<dbReference type="Proteomes" id="UP000063991">
    <property type="component" value="Chromosome"/>
</dbReference>
<feature type="compositionally biased region" description="Low complexity" evidence="6">
    <location>
        <begin position="306"/>
        <end position="327"/>
    </location>
</feature>
<evidence type="ECO:0000256" key="5">
    <source>
        <dbReference type="PROSITE-ProRule" id="PRU00339"/>
    </source>
</evidence>
<feature type="region of interest" description="Disordered" evidence="6">
    <location>
        <begin position="301"/>
        <end position="327"/>
    </location>
</feature>
<keyword evidence="7" id="KW-1133">Transmembrane helix</keyword>
<dbReference type="Pfam" id="PF23892">
    <property type="entry name" value="Ig_CycH"/>
    <property type="match status" value="1"/>
</dbReference>
<dbReference type="GO" id="GO:0030313">
    <property type="term" value="C:cell envelope"/>
    <property type="evidence" value="ECO:0007669"/>
    <property type="project" value="UniProtKB-SubCell"/>
</dbReference>
<accession>A0A126PWT0</accession>
<keyword evidence="4 5" id="KW-0802">TPR repeat</keyword>
<dbReference type="PANTHER" id="PTHR47870:SF1">
    <property type="entry name" value="CYTOCHROME C-TYPE BIOGENESIS PROTEIN CCMH"/>
    <property type="match status" value="1"/>
</dbReference>
<evidence type="ECO:0000256" key="7">
    <source>
        <dbReference type="SAM" id="Phobius"/>
    </source>
</evidence>
<feature type="transmembrane region" description="Helical" evidence="7">
    <location>
        <begin position="91"/>
        <end position="111"/>
    </location>
</feature>
<dbReference type="GO" id="GO:0017004">
    <property type="term" value="P:cytochrome complex assembly"/>
    <property type="evidence" value="ECO:0007669"/>
    <property type="project" value="UniProtKB-KW"/>
</dbReference>
<dbReference type="InterPro" id="IPR011990">
    <property type="entry name" value="TPR-like_helical_dom_sf"/>
</dbReference>
<organism evidence="10 11">
    <name type="scientific">Alteromonas macleodii</name>
    <name type="common">Pseudoalteromonas macleodii</name>
    <dbReference type="NCBI Taxonomy" id="28108"/>
    <lineage>
        <taxon>Bacteria</taxon>
        <taxon>Pseudomonadati</taxon>
        <taxon>Pseudomonadota</taxon>
        <taxon>Gammaproteobacteria</taxon>
        <taxon>Alteromonadales</taxon>
        <taxon>Alteromonadaceae</taxon>
        <taxon>Alteromonas/Salinimonas group</taxon>
        <taxon>Alteromonas</taxon>
    </lineage>
</organism>
<keyword evidence="7" id="KW-0472">Membrane</keyword>
<dbReference type="NCBIfam" id="TIGR03142">
    <property type="entry name" value="cytochro_ccmI"/>
    <property type="match status" value="1"/>
</dbReference>
<feature type="transmembrane region" description="Helical" evidence="7">
    <location>
        <begin position="6"/>
        <end position="26"/>
    </location>
</feature>
<evidence type="ECO:0000313" key="11">
    <source>
        <dbReference type="Proteomes" id="UP000063991"/>
    </source>
</evidence>
<dbReference type="InterPro" id="IPR017560">
    <property type="entry name" value="Cyt_c_biogenesis_CcmI"/>
</dbReference>